<protein>
    <submittedName>
        <fullName evidence="1">Uncharacterized protein</fullName>
    </submittedName>
</protein>
<organism evidence="1 2">
    <name type="scientific">Roseomonas marmotae</name>
    <dbReference type="NCBI Taxonomy" id="2768161"/>
    <lineage>
        <taxon>Bacteria</taxon>
        <taxon>Pseudomonadati</taxon>
        <taxon>Pseudomonadota</taxon>
        <taxon>Alphaproteobacteria</taxon>
        <taxon>Acetobacterales</taxon>
        <taxon>Roseomonadaceae</taxon>
        <taxon>Roseomonas</taxon>
    </lineage>
</organism>
<proteinExistence type="predicted"/>
<dbReference type="EMBL" id="JACTNF010000057">
    <property type="protein sequence ID" value="MBO1077274.1"/>
    <property type="molecule type" value="Genomic_DNA"/>
</dbReference>
<accession>A0ABS3KIH6</accession>
<comment type="caution">
    <text evidence="1">The sequence shown here is derived from an EMBL/GenBank/DDBJ whole genome shotgun (WGS) entry which is preliminary data.</text>
</comment>
<evidence type="ECO:0000313" key="1">
    <source>
        <dbReference type="EMBL" id="MBO1077274.1"/>
    </source>
</evidence>
<name>A0ABS3KIH6_9PROT</name>
<dbReference type="Proteomes" id="UP001518990">
    <property type="component" value="Unassembled WGS sequence"/>
</dbReference>
<sequence>MRIFIVQYQKNTGFMPRMEELPLRSILWDTPRPEDRWELVPADEAARGRTATAPDIPELVPRGRPTHFLIRKMEVGDEFYERLCDSEDWRQDQRRIWSAISYHTKTLPGPKSKFVCRREAAASPRLRLHQDQVA</sequence>
<keyword evidence="2" id="KW-1185">Reference proteome</keyword>
<reference evidence="1 2" key="1">
    <citation type="submission" date="2020-09" db="EMBL/GenBank/DDBJ databases">
        <title>Roseomonas.</title>
        <authorList>
            <person name="Zhu W."/>
        </authorList>
    </citation>
    <scope>NUCLEOTIDE SEQUENCE [LARGE SCALE GENOMIC DNA]</scope>
    <source>
        <strain evidence="1 2">1311</strain>
    </source>
</reference>
<gene>
    <name evidence="1" type="ORF">IAI60_22020</name>
</gene>
<dbReference type="RefSeq" id="WP_207451342.1">
    <property type="nucleotide sequence ID" value="NZ_CP061092.1"/>
</dbReference>
<evidence type="ECO:0000313" key="2">
    <source>
        <dbReference type="Proteomes" id="UP001518990"/>
    </source>
</evidence>